<dbReference type="Gene3D" id="2.60.120.200">
    <property type="match status" value="1"/>
</dbReference>
<evidence type="ECO:0000256" key="4">
    <source>
        <dbReference type="RuleBase" id="RU361187"/>
    </source>
</evidence>
<keyword evidence="2 4" id="KW-0378">Hydrolase</keyword>
<evidence type="ECO:0000256" key="5">
    <source>
        <dbReference type="SAM" id="MobiDB-lite"/>
    </source>
</evidence>
<dbReference type="InterPro" id="IPR051795">
    <property type="entry name" value="Glycosyl_Hydrlase_43"/>
</dbReference>
<evidence type="ECO:0008006" key="8">
    <source>
        <dbReference type="Google" id="ProtNLM"/>
    </source>
</evidence>
<accession>A0ABW8N7E7</accession>
<comment type="caution">
    <text evidence="6">The sequence shown here is derived from an EMBL/GenBank/DDBJ whole genome shotgun (WGS) entry which is preliminary data.</text>
</comment>
<evidence type="ECO:0000313" key="6">
    <source>
        <dbReference type="EMBL" id="MFK4639500.1"/>
    </source>
</evidence>
<feature type="region of interest" description="Disordered" evidence="5">
    <location>
        <begin position="40"/>
        <end position="64"/>
    </location>
</feature>
<dbReference type="CDD" id="cd18617">
    <property type="entry name" value="GH43_XynB-like"/>
    <property type="match status" value="1"/>
</dbReference>
<protein>
    <recommendedName>
        <fullName evidence="8">Xylosidase/arabinosidase</fullName>
    </recommendedName>
</protein>
<evidence type="ECO:0000256" key="2">
    <source>
        <dbReference type="ARBA" id="ARBA00022801"/>
    </source>
</evidence>
<name>A0ABW8N7E7_9MICC</name>
<reference evidence="6 7" key="1">
    <citation type="submission" date="2024-10" db="EMBL/GenBank/DDBJ databases">
        <title>Novel secondary metabolite-producing bacteria for plant disease control.</title>
        <authorList>
            <person name="Chevrette M."/>
        </authorList>
    </citation>
    <scope>NUCLEOTIDE SEQUENCE [LARGE SCALE GENOMIC DNA]</scope>
    <source>
        <strain evidence="6 7">J30 TE3557</strain>
    </source>
</reference>
<evidence type="ECO:0000256" key="1">
    <source>
        <dbReference type="ARBA" id="ARBA00009865"/>
    </source>
</evidence>
<dbReference type="Proteomes" id="UP001620520">
    <property type="component" value="Unassembled WGS sequence"/>
</dbReference>
<organism evidence="6 7">
    <name type="scientific">Paenarthrobacter histidinolovorans</name>
    <dbReference type="NCBI Taxonomy" id="43664"/>
    <lineage>
        <taxon>Bacteria</taxon>
        <taxon>Bacillati</taxon>
        <taxon>Actinomycetota</taxon>
        <taxon>Actinomycetes</taxon>
        <taxon>Micrococcales</taxon>
        <taxon>Micrococcaceae</taxon>
        <taxon>Paenarthrobacter</taxon>
    </lineage>
</organism>
<dbReference type="EMBL" id="JBIYEW010000003">
    <property type="protein sequence ID" value="MFK4639500.1"/>
    <property type="molecule type" value="Genomic_DNA"/>
</dbReference>
<dbReference type="InterPro" id="IPR006710">
    <property type="entry name" value="Glyco_hydro_43"/>
</dbReference>
<dbReference type="Pfam" id="PF04616">
    <property type="entry name" value="Glyco_hydro_43"/>
    <property type="match status" value="1"/>
</dbReference>
<sequence length="546" mass="60050">MGVIPLPHKKTVALIRVAIQAGGFCSRRGLQELQTPELQQLMTDAPRTGKEQPRSRPVKSGAEQPILPGFYPDPTVCRVGEDFYLANSSFEYFPAVPIWHSKDLLNWSQLGHALTRRTQFRDGFPWPSSGIYAPTLRHHDSRFWLVTTNISDFDSGQILVSTSDPAGPWSDPVFIPAARGIDPDLCWDGDTCFLSWRTLDPGAEHGLLQARLDTATGQLIGSPYPIWQGSGLHGPEGPHLYHIGEYWYLLLAEGGTERGHVVTAARAPHPWGPFEPCPRNPIFTHRSLGLSVQNTGHADLVQTPAGEWAAVYLGTRPRGFTPGFHVLGRETFIAGVTWEDGWPQFDEHRYDVPVPCTDFVDDFTAPELHGRWIAPYAEPETIADHVGTSGLVLPPVREGATGLLCTRVRDHEWTAEAVIEDGGLFSVRLDDRHWYGVHLENGTVRAEAQVGDLHQQLGARLVTQGELVLRIESLPPIPHPNTYGHGGPDDILLSVDDSEGRHDLARIDGRYLSTEVATGFTGRMLAIGSGATSARVRSVSYRAGIG</sequence>
<evidence type="ECO:0000256" key="3">
    <source>
        <dbReference type="ARBA" id="ARBA00023295"/>
    </source>
</evidence>
<dbReference type="InterPro" id="IPR013320">
    <property type="entry name" value="ConA-like_dom_sf"/>
</dbReference>
<keyword evidence="7" id="KW-1185">Reference proteome</keyword>
<dbReference type="Gene3D" id="2.115.10.20">
    <property type="entry name" value="Glycosyl hydrolase domain, family 43"/>
    <property type="match status" value="1"/>
</dbReference>
<gene>
    <name evidence="6" type="ORF">ABIA52_002389</name>
</gene>
<dbReference type="SUPFAM" id="SSF49899">
    <property type="entry name" value="Concanavalin A-like lectins/glucanases"/>
    <property type="match status" value="1"/>
</dbReference>
<dbReference type="PANTHER" id="PTHR42812:SF12">
    <property type="entry name" value="BETA-XYLOSIDASE-RELATED"/>
    <property type="match status" value="1"/>
</dbReference>
<proteinExistence type="inferred from homology"/>
<dbReference type="InterPro" id="IPR023296">
    <property type="entry name" value="Glyco_hydro_beta-prop_sf"/>
</dbReference>
<comment type="similarity">
    <text evidence="1 4">Belongs to the glycosyl hydrolase 43 family.</text>
</comment>
<keyword evidence="3 4" id="KW-0326">Glycosidase</keyword>
<evidence type="ECO:0000313" key="7">
    <source>
        <dbReference type="Proteomes" id="UP001620520"/>
    </source>
</evidence>
<dbReference type="PANTHER" id="PTHR42812">
    <property type="entry name" value="BETA-XYLOSIDASE"/>
    <property type="match status" value="1"/>
</dbReference>
<dbReference type="SUPFAM" id="SSF75005">
    <property type="entry name" value="Arabinanase/levansucrase/invertase"/>
    <property type="match status" value="1"/>
</dbReference>